<dbReference type="Proteomes" id="UP001062776">
    <property type="component" value="Unassembled WGS sequence"/>
</dbReference>
<proteinExistence type="predicted"/>
<comment type="caution">
    <text evidence="1">The sequence shown here is derived from an EMBL/GenBank/DDBJ whole genome shotgun (WGS) entry which is preliminary data.</text>
</comment>
<name>A0ABQ0Q4H3_9PROT</name>
<gene>
    <name evidence="1" type="ORF">AA0535_2176</name>
</gene>
<accession>A0ABQ0Q4H3</accession>
<protein>
    <submittedName>
        <fullName evidence="1">Uncharacterized protein</fullName>
    </submittedName>
</protein>
<evidence type="ECO:0000313" key="2">
    <source>
        <dbReference type="Proteomes" id="UP001062776"/>
    </source>
</evidence>
<sequence length="94" mass="10299">MMAVLGQSGADFRQGQIVPLCDQRMNTFRLRLNPVRQTIPAAVAGSRTAGRGGKSAPENRTCRADAKPFSCLTTRQTIRNDRDNTFAEIQSQCA</sequence>
<dbReference type="EMBL" id="BAPV01000037">
    <property type="protein sequence ID" value="GBQ91016.1"/>
    <property type="molecule type" value="Genomic_DNA"/>
</dbReference>
<keyword evidence="2" id="KW-1185">Reference proteome</keyword>
<evidence type="ECO:0000313" key="1">
    <source>
        <dbReference type="EMBL" id="GBQ91016.1"/>
    </source>
</evidence>
<reference evidence="1" key="1">
    <citation type="submission" date="2013-04" db="EMBL/GenBank/DDBJ databases">
        <title>The genome sequencing project of 58 acetic acid bacteria.</title>
        <authorList>
            <person name="Okamoto-Kainuma A."/>
            <person name="Ishikawa M."/>
            <person name="Umino S."/>
            <person name="Koizumi Y."/>
            <person name="Shiwa Y."/>
            <person name="Yoshikawa H."/>
            <person name="Matsutani M."/>
            <person name="Matsushita K."/>
        </authorList>
    </citation>
    <scope>NUCLEOTIDE SEQUENCE</scope>
    <source>
        <strain evidence="1">NRIC 0535</strain>
    </source>
</reference>
<organism evidence="1 2">
    <name type="scientific">Asaia krungthepensis NRIC 0535</name>
    <dbReference type="NCBI Taxonomy" id="1307925"/>
    <lineage>
        <taxon>Bacteria</taxon>
        <taxon>Pseudomonadati</taxon>
        <taxon>Pseudomonadota</taxon>
        <taxon>Alphaproteobacteria</taxon>
        <taxon>Acetobacterales</taxon>
        <taxon>Acetobacteraceae</taxon>
        <taxon>Asaia</taxon>
    </lineage>
</organism>